<evidence type="ECO:0000256" key="2">
    <source>
        <dbReference type="ARBA" id="ARBA00005887"/>
    </source>
</evidence>
<dbReference type="EMBL" id="NCKU01000124">
    <property type="protein sequence ID" value="RWS17060.1"/>
    <property type="molecule type" value="Genomic_DNA"/>
</dbReference>
<dbReference type="GO" id="GO:0097272">
    <property type="term" value="P:ammonium homeostasis"/>
    <property type="evidence" value="ECO:0007669"/>
    <property type="project" value="TreeGrafter"/>
</dbReference>
<dbReference type="Gene3D" id="1.10.3430.10">
    <property type="entry name" value="Ammonium transporter AmtB like domains"/>
    <property type="match status" value="1"/>
</dbReference>
<feature type="transmembrane region" description="Helical" evidence="8">
    <location>
        <begin position="253"/>
        <end position="274"/>
    </location>
</feature>
<keyword evidence="5 8" id="KW-1133">Transmembrane helix</keyword>
<reference evidence="10 11" key="1">
    <citation type="journal article" date="2018" name="Gigascience">
        <title>Genomes of trombidid mites reveal novel predicted allergens and laterally-transferred genes associated with secondary metabolism.</title>
        <authorList>
            <person name="Dong X."/>
            <person name="Chaisiri K."/>
            <person name="Xia D."/>
            <person name="Armstrong S.D."/>
            <person name="Fang Y."/>
            <person name="Donnelly M.J."/>
            <person name="Kadowaki T."/>
            <person name="McGarry J.W."/>
            <person name="Darby A.C."/>
            <person name="Makepeace B.L."/>
        </authorList>
    </citation>
    <scope>NUCLEOTIDE SEQUENCE [LARGE SCALE GENOMIC DNA]</scope>
    <source>
        <strain evidence="10">UoL-WK</strain>
    </source>
</reference>
<dbReference type="OrthoDB" id="534912at2759"/>
<evidence type="ECO:0000313" key="11">
    <source>
        <dbReference type="Proteomes" id="UP000285301"/>
    </source>
</evidence>
<dbReference type="STRING" id="1965070.A0A3S3P877"/>
<dbReference type="InterPro" id="IPR024041">
    <property type="entry name" value="NH4_transpt_AmtB-like_dom"/>
</dbReference>
<protein>
    <submittedName>
        <fullName evidence="10">Putative ammonium transporter 3-like protein</fullName>
    </submittedName>
</protein>
<evidence type="ECO:0000256" key="4">
    <source>
        <dbReference type="ARBA" id="ARBA00022692"/>
    </source>
</evidence>
<dbReference type="PANTHER" id="PTHR11730">
    <property type="entry name" value="AMMONIUM TRANSPORTER"/>
    <property type="match status" value="1"/>
</dbReference>
<evidence type="ECO:0000256" key="5">
    <source>
        <dbReference type="ARBA" id="ARBA00022989"/>
    </source>
</evidence>
<sequence length="511" mass="56350">MASKVNSSNSDFMNSGDATWILTSSFIIFTMQTGFGLLESASIRKKNEVSMMLRNCICPLFSGIAYWTSAYGLSVARESEESGFFTNGNFFVDSSEPEMGALFASFIFRSSLSATTTTIASGAMAERASFTGYYLFSFWNTIFLALPSHWVWSKNGFLRKMNVVDIAGCLSVYFTGGLAALISTIYLKPRHGRFEKSVISPLAFGNFVRTRKTDPFVMNSPTNVLVGTYMLWWGSLGLNMGSTFGVSAQKWKYAARASIATMISTVAGGTNALLLSYFTKRGKFDIMLFATGLLSSSVAISGGCSLYKPWEAFVIGLIASSLGITCINILKKLHIDDPSNMIAIHLPASVFGMLAVSLIVEEDKLLLKSYGQSGLLRGGSINFLWAQFEALLFTGAWVISTTCLMLFLIDKIFHLRISDEEESRGCNLLDHNYDYKAMDDNLLPQMFSLAHSSFMSARNVTRGRMEAKRSFNKVVKALGFINSLKGLVDEKTIDSLKQERAKNISINWSHA</sequence>
<keyword evidence="4 8" id="KW-0812">Transmembrane</keyword>
<evidence type="ECO:0000313" key="10">
    <source>
        <dbReference type="EMBL" id="RWS17060.1"/>
    </source>
</evidence>
<dbReference type="GO" id="GO:0008519">
    <property type="term" value="F:ammonium channel activity"/>
    <property type="evidence" value="ECO:0007669"/>
    <property type="project" value="InterPro"/>
</dbReference>
<comment type="subcellular location">
    <subcellularLocation>
        <location evidence="1">Membrane</location>
        <topology evidence="1">Multi-pass membrane protein</topology>
    </subcellularLocation>
</comment>
<dbReference type="InterPro" id="IPR029020">
    <property type="entry name" value="Ammonium/urea_transptr"/>
</dbReference>
<comment type="caution">
    <text evidence="10">The sequence shown here is derived from an EMBL/GenBank/DDBJ whole genome shotgun (WGS) entry which is preliminary data.</text>
</comment>
<feature type="transmembrane region" description="Helical" evidence="8">
    <location>
        <begin position="342"/>
        <end position="360"/>
    </location>
</feature>
<dbReference type="Proteomes" id="UP000285301">
    <property type="component" value="Unassembled WGS sequence"/>
</dbReference>
<gene>
    <name evidence="10" type="ORF">B4U79_01279</name>
</gene>
<evidence type="ECO:0000256" key="1">
    <source>
        <dbReference type="ARBA" id="ARBA00004141"/>
    </source>
</evidence>
<accession>A0A3S3P877</accession>
<feature type="transmembrane region" description="Helical" evidence="8">
    <location>
        <begin position="390"/>
        <end position="409"/>
    </location>
</feature>
<evidence type="ECO:0000259" key="9">
    <source>
        <dbReference type="Pfam" id="PF00909"/>
    </source>
</evidence>
<comment type="similarity">
    <text evidence="2">Belongs to the ammonia transporter channel (TC 1.A.11.2) family.</text>
</comment>
<evidence type="ECO:0000256" key="6">
    <source>
        <dbReference type="ARBA" id="ARBA00023136"/>
    </source>
</evidence>
<feature type="transmembrane region" description="Helical" evidence="8">
    <location>
        <begin position="132"/>
        <end position="152"/>
    </location>
</feature>
<organism evidence="10 11">
    <name type="scientific">Dinothrombium tinctorium</name>
    <dbReference type="NCBI Taxonomy" id="1965070"/>
    <lineage>
        <taxon>Eukaryota</taxon>
        <taxon>Metazoa</taxon>
        <taxon>Ecdysozoa</taxon>
        <taxon>Arthropoda</taxon>
        <taxon>Chelicerata</taxon>
        <taxon>Arachnida</taxon>
        <taxon>Acari</taxon>
        <taxon>Acariformes</taxon>
        <taxon>Trombidiformes</taxon>
        <taxon>Prostigmata</taxon>
        <taxon>Anystina</taxon>
        <taxon>Parasitengona</taxon>
        <taxon>Trombidioidea</taxon>
        <taxon>Trombidiidae</taxon>
        <taxon>Dinothrombium</taxon>
    </lineage>
</organism>
<feature type="transmembrane region" description="Helical" evidence="8">
    <location>
        <begin position="164"/>
        <end position="187"/>
    </location>
</feature>
<dbReference type="AlphaFoldDB" id="A0A3S3P877"/>
<feature type="domain" description="Ammonium transporter AmtB-like" evidence="9">
    <location>
        <begin position="20"/>
        <end position="432"/>
    </location>
</feature>
<evidence type="ECO:0000256" key="8">
    <source>
        <dbReference type="SAM" id="Phobius"/>
    </source>
</evidence>
<dbReference type="SUPFAM" id="SSF111352">
    <property type="entry name" value="Ammonium transporter"/>
    <property type="match status" value="1"/>
</dbReference>
<dbReference type="Pfam" id="PF00909">
    <property type="entry name" value="Ammonium_transp"/>
    <property type="match status" value="1"/>
</dbReference>
<feature type="transmembrane region" description="Helical" evidence="8">
    <location>
        <begin position="216"/>
        <end position="233"/>
    </location>
</feature>
<dbReference type="GO" id="GO:0005886">
    <property type="term" value="C:plasma membrane"/>
    <property type="evidence" value="ECO:0007669"/>
    <property type="project" value="TreeGrafter"/>
</dbReference>
<proteinExistence type="inferred from homology"/>
<feature type="transmembrane region" description="Helical" evidence="8">
    <location>
        <begin position="20"/>
        <end position="39"/>
    </location>
</feature>
<keyword evidence="3" id="KW-0813">Transport</keyword>
<keyword evidence="11" id="KW-1185">Reference proteome</keyword>
<dbReference type="PANTHER" id="PTHR11730:SF58">
    <property type="entry name" value="AMMONIUM TRANSPORTER"/>
    <property type="match status" value="1"/>
</dbReference>
<evidence type="ECO:0000256" key="3">
    <source>
        <dbReference type="ARBA" id="ARBA00022448"/>
    </source>
</evidence>
<keyword evidence="6 8" id="KW-0472">Membrane</keyword>
<dbReference type="FunFam" id="1.10.3430.10:FF:000008">
    <property type="entry name" value="Ammonium transporter"/>
    <property type="match status" value="1"/>
</dbReference>
<evidence type="ECO:0000256" key="7">
    <source>
        <dbReference type="ARBA" id="ARBA00023177"/>
    </source>
</evidence>
<feature type="transmembrane region" description="Helical" evidence="8">
    <location>
        <begin position="312"/>
        <end position="330"/>
    </location>
</feature>
<feature type="transmembrane region" description="Helical" evidence="8">
    <location>
        <begin position="286"/>
        <end position="306"/>
    </location>
</feature>
<keyword evidence="7" id="KW-0924">Ammonia transport</keyword>
<name>A0A3S3P877_9ACAR</name>